<evidence type="ECO:0000313" key="7">
    <source>
        <dbReference type="RefSeq" id="XP_060032733.1"/>
    </source>
</evidence>
<keyword evidence="1" id="KW-0677">Repeat</keyword>
<dbReference type="Pfam" id="PF12796">
    <property type="entry name" value="Ank_2"/>
    <property type="match status" value="1"/>
</dbReference>
<evidence type="ECO:0000256" key="2">
    <source>
        <dbReference type="ARBA" id="ARBA00023043"/>
    </source>
</evidence>
<dbReference type="PROSITE" id="PS00018">
    <property type="entry name" value="EF_HAND_1"/>
    <property type="match status" value="1"/>
</dbReference>
<sequence length="478" mass="53289">MPSMTPGVAEAGPTGCAGETETPCARKKLHFGSIHDAVRAGDVRQLSEIAERGKSINEVDALHKFSPLHWAAHSGSLEALLINGANLSAQDDRGCTPLHLAATHGHSFSLQIMLRSGADPSITDKREWKPVHYAAFHGRLGCLQLLVKWGCAIGEVDYNGNLPVHLAAMEGHLHCFKFLLSRMSSTTQALKAFNDNGENVMDLAQRFFKQNILQFIQGVENEGNDQKDQEALEFPGHVAASKGDLGMLKKLIEDGVININERDNNGSTPMHKAAGQGHIECLQWIIKMGADSNITNKAGEKPSDVAKRFAHLAAVKLLEGLQKFDVDDDNEIDDNDVKFFRRHGVEGSTDAKDDLCLSESDKTDARMRAYKKIVDLRHLLEIAESNYKHLGGITEEELKQKKEQLESEKTIKELQDQLEYERLRREKLECQLDESRAEVDRLRETMGKIQDNCSCQSNKEKRQPKKKVSSGGVFVRRY</sequence>
<evidence type="ECO:0000256" key="4">
    <source>
        <dbReference type="SAM" id="Coils"/>
    </source>
</evidence>
<feature type="repeat" description="ANK" evidence="3">
    <location>
        <begin position="265"/>
        <end position="297"/>
    </location>
</feature>
<evidence type="ECO:0000313" key="6">
    <source>
        <dbReference type="Proteomes" id="UP001652624"/>
    </source>
</evidence>
<dbReference type="PROSITE" id="PS50088">
    <property type="entry name" value="ANK_REPEAT"/>
    <property type="match status" value="3"/>
</dbReference>
<reference evidence="7" key="1">
    <citation type="submission" date="2025-08" db="UniProtKB">
        <authorList>
            <consortium name="RefSeq"/>
        </authorList>
    </citation>
    <scope>IDENTIFICATION</scope>
</reference>
<dbReference type="SMART" id="SM00248">
    <property type="entry name" value="ANK"/>
    <property type="match status" value="7"/>
</dbReference>
<protein>
    <submittedName>
        <fullName evidence="7">Ankyrin repeat domain-containing protein 42</fullName>
    </submittedName>
</protein>
<feature type="repeat" description="ANK" evidence="3">
    <location>
        <begin position="159"/>
        <end position="191"/>
    </location>
</feature>
<dbReference type="PROSITE" id="PS50297">
    <property type="entry name" value="ANK_REP_REGION"/>
    <property type="match status" value="3"/>
</dbReference>
<dbReference type="InterPro" id="IPR036770">
    <property type="entry name" value="Ankyrin_rpt-contain_sf"/>
</dbReference>
<gene>
    <name evidence="7" type="primary">ANKRD42</name>
</gene>
<evidence type="ECO:0000256" key="3">
    <source>
        <dbReference type="PROSITE-ProRule" id="PRU00023"/>
    </source>
</evidence>
<dbReference type="PANTHER" id="PTHR24201:SF2">
    <property type="entry name" value="ANKYRIN REPEAT DOMAIN-CONTAINING PROTEIN 42"/>
    <property type="match status" value="1"/>
</dbReference>
<dbReference type="InterPro" id="IPR050776">
    <property type="entry name" value="Ank_Repeat/CDKN_Inhibitor"/>
</dbReference>
<keyword evidence="6" id="KW-1185">Reference proteome</keyword>
<accession>A0ABM3W825</accession>
<dbReference type="PANTHER" id="PTHR24201">
    <property type="entry name" value="ANK_REP_REGION DOMAIN-CONTAINING PROTEIN"/>
    <property type="match status" value="1"/>
</dbReference>
<proteinExistence type="predicted"/>
<organism evidence="6 7">
    <name type="scientific">Erinaceus europaeus</name>
    <name type="common">Western European hedgehog</name>
    <dbReference type="NCBI Taxonomy" id="9365"/>
    <lineage>
        <taxon>Eukaryota</taxon>
        <taxon>Metazoa</taxon>
        <taxon>Chordata</taxon>
        <taxon>Craniata</taxon>
        <taxon>Vertebrata</taxon>
        <taxon>Euteleostomi</taxon>
        <taxon>Mammalia</taxon>
        <taxon>Eutheria</taxon>
        <taxon>Laurasiatheria</taxon>
        <taxon>Eulipotyphla</taxon>
        <taxon>Erinaceidae</taxon>
        <taxon>Erinaceinae</taxon>
        <taxon>Erinaceus</taxon>
    </lineage>
</organism>
<feature type="repeat" description="ANK" evidence="3">
    <location>
        <begin position="93"/>
        <end position="125"/>
    </location>
</feature>
<feature type="coiled-coil region" evidence="4">
    <location>
        <begin position="395"/>
        <end position="452"/>
    </location>
</feature>
<dbReference type="InterPro" id="IPR002110">
    <property type="entry name" value="Ankyrin_rpt"/>
</dbReference>
<dbReference type="RefSeq" id="XP_060032733.1">
    <property type="nucleotide sequence ID" value="XM_060176750.1"/>
</dbReference>
<feature type="region of interest" description="Disordered" evidence="5">
    <location>
        <begin position="453"/>
        <end position="478"/>
    </location>
</feature>
<evidence type="ECO:0000256" key="1">
    <source>
        <dbReference type="ARBA" id="ARBA00022737"/>
    </source>
</evidence>
<keyword evidence="4" id="KW-0175">Coiled coil</keyword>
<dbReference type="Proteomes" id="UP001652624">
    <property type="component" value="Chromosome 17"/>
</dbReference>
<dbReference type="Pfam" id="PF13637">
    <property type="entry name" value="Ank_4"/>
    <property type="match status" value="2"/>
</dbReference>
<dbReference type="SUPFAM" id="SSF48403">
    <property type="entry name" value="Ankyrin repeat"/>
    <property type="match status" value="1"/>
</dbReference>
<name>A0ABM3W825_ERIEU</name>
<dbReference type="Gene3D" id="1.25.40.20">
    <property type="entry name" value="Ankyrin repeat-containing domain"/>
    <property type="match status" value="2"/>
</dbReference>
<evidence type="ECO:0000256" key="5">
    <source>
        <dbReference type="SAM" id="MobiDB-lite"/>
    </source>
</evidence>
<dbReference type="GeneID" id="103126587"/>
<dbReference type="InterPro" id="IPR018247">
    <property type="entry name" value="EF_Hand_1_Ca_BS"/>
</dbReference>
<keyword evidence="2 3" id="KW-0040">ANK repeat</keyword>